<evidence type="ECO:0000256" key="1">
    <source>
        <dbReference type="SAM" id="MobiDB-lite"/>
    </source>
</evidence>
<dbReference type="Proteomes" id="UP000007289">
    <property type="component" value="Chromosome"/>
</dbReference>
<protein>
    <submittedName>
        <fullName evidence="2">Uncharacterized protein</fullName>
    </submittedName>
</protein>
<reference evidence="2" key="1">
    <citation type="journal article" date="2012" name="PLoS Genet.">
        <title>Comparative Genomics of Plant-Associated Pseudomonas spp.: Insights into Diversity and Inheritance of Traits Involved in Multitrophic Interactions.</title>
        <authorList>
            <person name="Loper J.E."/>
            <person name="Hassan K.A."/>
            <person name="Mavrodi D.V."/>
            <person name="Davis E.W.II."/>
            <person name="Lim C.K."/>
            <person name="Shaffer B.T."/>
            <person name="Elbourne L.D."/>
            <person name="Stockwell V.O."/>
            <person name="Hartney S.L."/>
            <person name="Breakwell K."/>
            <person name="Henkels M.D."/>
            <person name="Tetu S.G."/>
            <person name="Rangel L.I."/>
            <person name="Kidarsa T.A."/>
            <person name="Wilson N.L."/>
            <person name="van de Mortel J.E."/>
            <person name="Song C."/>
            <person name="Blumhagen R."/>
            <person name="Radune D."/>
            <person name="Hostetler J.B."/>
            <person name="Brinkac L.M."/>
            <person name="Durkin A.S."/>
            <person name="Kluepfel D.A."/>
            <person name="Wechter W.P."/>
            <person name="Anderson A.J."/>
            <person name="Kim Y.C."/>
            <person name="Pierson L.S.III."/>
            <person name="Pierson E.A."/>
            <person name="Lindow S.E."/>
            <person name="Kobayashi D.Y."/>
            <person name="Raaijmakers J.M."/>
            <person name="Weller D.M."/>
            <person name="Thomashow L.S."/>
            <person name="Allen A.E."/>
            <person name="Paulsen I.T."/>
        </authorList>
    </citation>
    <scope>NUCLEOTIDE SEQUENCE [LARGE SCALE GENOMIC DNA]</scope>
    <source>
        <strain evidence="2">Q2-87</strain>
    </source>
</reference>
<dbReference type="PATRIC" id="fig|1038922.3.peg.3754"/>
<dbReference type="AlphaFoldDB" id="J2F120"/>
<dbReference type="HOGENOM" id="CLU_194578_0_0_6"/>
<feature type="region of interest" description="Disordered" evidence="1">
    <location>
        <begin position="1"/>
        <end position="78"/>
    </location>
</feature>
<sequence>MTTQQSNGQARPGEGAGAVPAKDANGEPVEVVKRDIQDPNQATDNVDKAVTPTSIRSREQDAEKLQDKVSEVEKKLDR</sequence>
<dbReference type="RefSeq" id="WP_003179845.1">
    <property type="nucleotide sequence ID" value="NZ_CM001558.1"/>
</dbReference>
<dbReference type="EMBL" id="AGBM01000001">
    <property type="protein sequence ID" value="EJL02633.1"/>
    <property type="molecule type" value="Genomic_DNA"/>
</dbReference>
<proteinExistence type="predicted"/>
<name>J2F120_PSEFQ</name>
<accession>J2F120</accession>
<feature type="compositionally biased region" description="Basic and acidic residues" evidence="1">
    <location>
        <begin position="56"/>
        <end position="78"/>
    </location>
</feature>
<evidence type="ECO:0000313" key="2">
    <source>
        <dbReference type="EMBL" id="EJL02633.1"/>
    </source>
</evidence>
<gene>
    <name evidence="2" type="ORF">PflQ2_1782</name>
</gene>
<organism evidence="2">
    <name type="scientific">Pseudomonas fluorescens (strain Q2-87)</name>
    <dbReference type="NCBI Taxonomy" id="1038922"/>
    <lineage>
        <taxon>Bacteria</taxon>
        <taxon>Pseudomonadati</taxon>
        <taxon>Pseudomonadota</taxon>
        <taxon>Gammaproteobacteria</taxon>
        <taxon>Pseudomonadales</taxon>
        <taxon>Pseudomonadaceae</taxon>
        <taxon>Pseudomonas</taxon>
    </lineage>
</organism>
<comment type="caution">
    <text evidence="2">The sequence shown here is derived from an EMBL/GenBank/DDBJ whole genome shotgun (WGS) entry which is preliminary data.</text>
</comment>